<keyword evidence="1" id="KW-1133">Transmembrane helix</keyword>
<feature type="transmembrane region" description="Helical" evidence="1">
    <location>
        <begin position="12"/>
        <end position="36"/>
    </location>
</feature>
<feature type="transmembrane region" description="Helical" evidence="1">
    <location>
        <begin position="42"/>
        <end position="66"/>
    </location>
</feature>
<reference evidence="2 3" key="1">
    <citation type="submission" date="2016-10" db="EMBL/GenBank/DDBJ databases">
        <authorList>
            <person name="de Groot N.N."/>
        </authorList>
    </citation>
    <scope>NUCLEOTIDE SEQUENCE [LARGE SCALE GENOMIC DNA]</scope>
    <source>
        <strain evidence="2 3">B25</strain>
    </source>
</reference>
<protein>
    <recommendedName>
        <fullName evidence="4">DUF3021 domain-containing protein</fullName>
    </recommendedName>
</protein>
<dbReference type="Pfam" id="PF11457">
    <property type="entry name" value="DUF3021"/>
    <property type="match status" value="1"/>
</dbReference>
<feature type="transmembrane region" description="Helical" evidence="1">
    <location>
        <begin position="78"/>
        <end position="102"/>
    </location>
</feature>
<evidence type="ECO:0000313" key="2">
    <source>
        <dbReference type="EMBL" id="SEQ83928.1"/>
    </source>
</evidence>
<keyword evidence="3" id="KW-1185">Reference proteome</keyword>
<dbReference type="AlphaFoldDB" id="A0A1H9JAW2"/>
<dbReference type="Proteomes" id="UP000182360">
    <property type="component" value="Unassembled WGS sequence"/>
</dbReference>
<gene>
    <name evidence="2" type="ORF">SAMN04487977_11213</name>
</gene>
<evidence type="ECO:0000256" key="1">
    <source>
        <dbReference type="SAM" id="Phobius"/>
    </source>
</evidence>
<accession>A0A1H9JAW2</accession>
<evidence type="ECO:0008006" key="4">
    <source>
        <dbReference type="Google" id="ProtNLM"/>
    </source>
</evidence>
<keyword evidence="1" id="KW-0812">Transmembrane</keyword>
<dbReference type="InterPro" id="IPR021560">
    <property type="entry name" value="DUF3021"/>
</dbReference>
<name>A0A1H9JAW2_9SPIR</name>
<dbReference type="RefSeq" id="WP_074645367.1">
    <property type="nucleotide sequence ID" value="NZ_FOFU01000012.1"/>
</dbReference>
<dbReference type="EMBL" id="FOFU01000012">
    <property type="protein sequence ID" value="SEQ83928.1"/>
    <property type="molecule type" value="Genomic_DNA"/>
</dbReference>
<keyword evidence="1" id="KW-0472">Membrane</keyword>
<sequence>MKNSDEIKEMISIMINIATRVITMIFVTIAVFYLVIGDADLIKFSLEDICGILVMGLASGLAFGLFYIKKNTTTKQSIIIHIIYFSILNVVLLLIGLHLGWFRKELSSLISMEIMFVAVYAVVTLLVYLFDFNEAKKINQKLNDRKKL</sequence>
<evidence type="ECO:0000313" key="3">
    <source>
        <dbReference type="Proteomes" id="UP000182360"/>
    </source>
</evidence>
<proteinExistence type="predicted"/>
<organism evidence="2 3">
    <name type="scientific">Treponema bryantii</name>
    <dbReference type="NCBI Taxonomy" id="163"/>
    <lineage>
        <taxon>Bacteria</taxon>
        <taxon>Pseudomonadati</taxon>
        <taxon>Spirochaetota</taxon>
        <taxon>Spirochaetia</taxon>
        <taxon>Spirochaetales</taxon>
        <taxon>Treponemataceae</taxon>
        <taxon>Treponema</taxon>
    </lineage>
</organism>
<feature type="transmembrane region" description="Helical" evidence="1">
    <location>
        <begin position="108"/>
        <end position="130"/>
    </location>
</feature>
<dbReference type="OrthoDB" id="361805at2"/>